<feature type="transmembrane region" description="Helical" evidence="1">
    <location>
        <begin position="158"/>
        <end position="182"/>
    </location>
</feature>
<feature type="transmembrane region" description="Helical" evidence="1">
    <location>
        <begin position="12"/>
        <end position="37"/>
    </location>
</feature>
<keyword evidence="1" id="KW-0472">Membrane</keyword>
<sequence length="302" mass="33919">MVSPTHDIHTTLGALLVGLLASCCLFGISTTQAYIYFSHFHKDRFYLKTLVVLVWSWELAHYVCLFYSFYFFAVVGYGNPNFLLNAPTAFNVAIGISGVISTLVQTFFADRIRVLSEKLFIPVVCWTLSLVRLGTAFLTMSEAIKTPAVIPFAVEWKWLVVLTLAVGLAVDVTIAVSLSYYLKTKNKKLNPRTSFVVDRVTRWTIETGLLTSLTALAVLICYVTMPRNFIWLGFYQVMARVYSNSLLASLNGRRILRKSAEPDFNSGYSRITRFGDGSTEISVHVSTMTEVKFDPVFEYGVV</sequence>
<feature type="domain" description="DUF6534" evidence="2">
    <location>
        <begin position="168"/>
        <end position="254"/>
    </location>
</feature>
<dbReference type="Pfam" id="PF20152">
    <property type="entry name" value="DUF6534"/>
    <property type="match status" value="1"/>
</dbReference>
<dbReference type="OrthoDB" id="2535105at2759"/>
<dbReference type="EMBL" id="KL142382">
    <property type="protein sequence ID" value="KDR74781.1"/>
    <property type="molecule type" value="Genomic_DNA"/>
</dbReference>
<keyword evidence="4" id="KW-1185">Reference proteome</keyword>
<evidence type="ECO:0000259" key="2">
    <source>
        <dbReference type="Pfam" id="PF20152"/>
    </source>
</evidence>
<dbReference type="AlphaFoldDB" id="A0A067SV64"/>
<dbReference type="HOGENOM" id="CLU_046025_0_1_1"/>
<dbReference type="PANTHER" id="PTHR40465:SF1">
    <property type="entry name" value="DUF6534 DOMAIN-CONTAINING PROTEIN"/>
    <property type="match status" value="1"/>
</dbReference>
<keyword evidence="1" id="KW-0812">Transmembrane</keyword>
<dbReference type="PANTHER" id="PTHR40465">
    <property type="entry name" value="CHROMOSOME 1, WHOLE GENOME SHOTGUN SEQUENCE"/>
    <property type="match status" value="1"/>
</dbReference>
<feature type="transmembrane region" description="Helical" evidence="1">
    <location>
        <begin position="89"/>
        <end position="108"/>
    </location>
</feature>
<reference evidence="4" key="1">
    <citation type="journal article" date="2014" name="Proc. Natl. Acad. Sci. U.S.A.">
        <title>Extensive sampling of basidiomycete genomes demonstrates inadequacy of the white-rot/brown-rot paradigm for wood decay fungi.</title>
        <authorList>
            <person name="Riley R."/>
            <person name="Salamov A.A."/>
            <person name="Brown D.W."/>
            <person name="Nagy L.G."/>
            <person name="Floudas D."/>
            <person name="Held B.W."/>
            <person name="Levasseur A."/>
            <person name="Lombard V."/>
            <person name="Morin E."/>
            <person name="Otillar R."/>
            <person name="Lindquist E.A."/>
            <person name="Sun H."/>
            <person name="LaButti K.M."/>
            <person name="Schmutz J."/>
            <person name="Jabbour D."/>
            <person name="Luo H."/>
            <person name="Baker S.E."/>
            <person name="Pisabarro A.G."/>
            <person name="Walton J.D."/>
            <person name="Blanchette R.A."/>
            <person name="Henrissat B."/>
            <person name="Martin F."/>
            <person name="Cullen D."/>
            <person name="Hibbett D.S."/>
            <person name="Grigoriev I.V."/>
        </authorList>
    </citation>
    <scope>NUCLEOTIDE SEQUENCE [LARGE SCALE GENOMIC DNA]</scope>
    <source>
        <strain evidence="4">CBS 339.88</strain>
    </source>
</reference>
<keyword evidence="1" id="KW-1133">Transmembrane helix</keyword>
<evidence type="ECO:0000313" key="4">
    <source>
        <dbReference type="Proteomes" id="UP000027222"/>
    </source>
</evidence>
<name>A0A067SV64_GALM3</name>
<evidence type="ECO:0000256" key="1">
    <source>
        <dbReference type="SAM" id="Phobius"/>
    </source>
</evidence>
<feature type="transmembrane region" description="Helical" evidence="1">
    <location>
        <begin position="49"/>
        <end position="77"/>
    </location>
</feature>
<protein>
    <recommendedName>
        <fullName evidence="2">DUF6534 domain-containing protein</fullName>
    </recommendedName>
</protein>
<evidence type="ECO:0000313" key="3">
    <source>
        <dbReference type="EMBL" id="KDR74781.1"/>
    </source>
</evidence>
<gene>
    <name evidence="3" type="ORF">GALMADRAFT_280165</name>
</gene>
<feature type="transmembrane region" description="Helical" evidence="1">
    <location>
        <begin position="203"/>
        <end position="225"/>
    </location>
</feature>
<dbReference type="Proteomes" id="UP000027222">
    <property type="component" value="Unassembled WGS sequence"/>
</dbReference>
<dbReference type="InterPro" id="IPR045339">
    <property type="entry name" value="DUF6534"/>
</dbReference>
<feature type="transmembrane region" description="Helical" evidence="1">
    <location>
        <begin position="120"/>
        <end position="138"/>
    </location>
</feature>
<accession>A0A067SV64</accession>
<proteinExistence type="predicted"/>
<dbReference type="STRING" id="685588.A0A067SV64"/>
<organism evidence="3 4">
    <name type="scientific">Galerina marginata (strain CBS 339.88)</name>
    <dbReference type="NCBI Taxonomy" id="685588"/>
    <lineage>
        <taxon>Eukaryota</taxon>
        <taxon>Fungi</taxon>
        <taxon>Dikarya</taxon>
        <taxon>Basidiomycota</taxon>
        <taxon>Agaricomycotina</taxon>
        <taxon>Agaricomycetes</taxon>
        <taxon>Agaricomycetidae</taxon>
        <taxon>Agaricales</taxon>
        <taxon>Agaricineae</taxon>
        <taxon>Strophariaceae</taxon>
        <taxon>Galerina</taxon>
    </lineage>
</organism>